<evidence type="ECO:0000256" key="2">
    <source>
        <dbReference type="ARBA" id="ARBA00022448"/>
    </source>
</evidence>
<keyword evidence="4 7" id="KW-0812">Transmembrane</keyword>
<dbReference type="RefSeq" id="WP_337335713.1">
    <property type="nucleotide sequence ID" value="NZ_JBBDHC010000013.1"/>
</dbReference>
<keyword evidence="3" id="KW-1003">Cell membrane</keyword>
<dbReference type="Proteomes" id="UP001364472">
    <property type="component" value="Unassembled WGS sequence"/>
</dbReference>
<gene>
    <name evidence="9" type="ORF">WB794_09970</name>
</gene>
<evidence type="ECO:0000256" key="6">
    <source>
        <dbReference type="ARBA" id="ARBA00023136"/>
    </source>
</evidence>
<keyword evidence="10" id="KW-1185">Reference proteome</keyword>
<sequence length="626" mass="68446">MAGSQFDLLRRRRFAPFFLTQALGAFNDNVFKNALIILIAFQISELSSTQVDFYSNLAAGLFILPFFLLSANAGQWAEKYEKSRSIRWIKAAEIILMGLAGVGFWLGSLPFLLGVLFLMGAQSAAFGPLKYSILPQALRPKELVGGNALVESGTFLAILLGTLAGGWLMGLDRGVTLVSAALVLIAVAGWLASRGIPRATATAPDLKLNWNPVTETWRNVMFLRDHRAVLNSVLGVSWFWFFGSVFLAQLPNYTRLYLGGDQSVAPLVLMLFALGIGAGSLLCEVFSRRTVEIGLVPLGALGMTVFGIDLYFARPGMADVTGLSWQQFLAAPGNLRICIDLLAIGMAGGFFTVPLYALIQQRTPRERLSRVIAANNILNAAFMVTAAILAILLLHLGLNVPQLLLCTAILNALVAIYIFTLVPEFIARFVAYLVAKALYRLDVNGLEHVPDEGAALIVCNHVSFMDAVLVLGAVPRPTRFVMYYRIFDLPGMNIVFRATRAIPIAGSQEDPALMERAFAEIDAALAAGELVCIFPEGALTRDGEIAPFRKGVERILETRPVPVIPMALRGMWASMWSRRDSRLHRMRLPRRFRARVQLAAGEPIAPELASAAALEARVRELRGEAR</sequence>
<evidence type="ECO:0000256" key="3">
    <source>
        <dbReference type="ARBA" id="ARBA00022475"/>
    </source>
</evidence>
<feature type="transmembrane region" description="Helical" evidence="7">
    <location>
        <begin position="371"/>
        <end position="394"/>
    </location>
</feature>
<dbReference type="EMBL" id="JBBDHC010000013">
    <property type="protein sequence ID" value="MEJ1249997.1"/>
    <property type="molecule type" value="Genomic_DNA"/>
</dbReference>
<feature type="transmembrane region" description="Helical" evidence="7">
    <location>
        <begin position="53"/>
        <end position="74"/>
    </location>
</feature>
<feature type="transmembrane region" description="Helical" evidence="7">
    <location>
        <begin position="293"/>
        <end position="313"/>
    </location>
</feature>
<evidence type="ECO:0000256" key="5">
    <source>
        <dbReference type="ARBA" id="ARBA00022989"/>
    </source>
</evidence>
<comment type="caution">
    <text evidence="9">The sequence shown here is derived from an EMBL/GenBank/DDBJ whole genome shotgun (WGS) entry which is preliminary data.</text>
</comment>
<feature type="transmembrane region" description="Helical" evidence="7">
    <location>
        <begin position="267"/>
        <end position="286"/>
    </location>
</feature>
<dbReference type="InterPro" id="IPR011701">
    <property type="entry name" value="MFS"/>
</dbReference>
<dbReference type="GO" id="GO:0022857">
    <property type="term" value="F:transmembrane transporter activity"/>
    <property type="evidence" value="ECO:0007669"/>
    <property type="project" value="InterPro"/>
</dbReference>
<feature type="transmembrane region" description="Helical" evidence="7">
    <location>
        <begin position="143"/>
        <end position="168"/>
    </location>
</feature>
<feature type="transmembrane region" description="Helical" evidence="7">
    <location>
        <begin position="86"/>
        <end position="105"/>
    </location>
</feature>
<evidence type="ECO:0000259" key="8">
    <source>
        <dbReference type="SMART" id="SM00563"/>
    </source>
</evidence>
<dbReference type="SUPFAM" id="SSF69593">
    <property type="entry name" value="Glycerol-3-phosphate (1)-acyltransferase"/>
    <property type="match status" value="1"/>
</dbReference>
<dbReference type="GO" id="GO:0016746">
    <property type="term" value="F:acyltransferase activity"/>
    <property type="evidence" value="ECO:0007669"/>
    <property type="project" value="InterPro"/>
</dbReference>
<dbReference type="InterPro" id="IPR036259">
    <property type="entry name" value="MFS_trans_sf"/>
</dbReference>
<reference evidence="9 10" key="1">
    <citation type="journal article" date="2016" name="Antonie Van Leeuwenhoek">
        <title>Denitratimonas tolerans gen. nov., sp. nov., a denitrifying bacterium isolated from a bioreactor for tannery wastewater treatment.</title>
        <authorList>
            <person name="Han S.I."/>
            <person name="Kim J.O."/>
            <person name="Lee Y.R."/>
            <person name="Ekpeghere K.I."/>
            <person name="Koh S.C."/>
            <person name="Whang K.S."/>
        </authorList>
    </citation>
    <scope>NUCLEOTIDE SEQUENCE [LARGE SCALE GENOMIC DNA]</scope>
    <source>
        <strain evidence="9 10">KACC 17565</strain>
    </source>
</reference>
<dbReference type="GO" id="GO:0005886">
    <property type="term" value="C:plasma membrane"/>
    <property type="evidence" value="ECO:0007669"/>
    <property type="project" value="UniProtKB-SubCell"/>
</dbReference>
<protein>
    <submittedName>
        <fullName evidence="9">MFS transporter</fullName>
    </submittedName>
</protein>
<accession>A0AAW9R7B6</accession>
<evidence type="ECO:0000313" key="10">
    <source>
        <dbReference type="Proteomes" id="UP001364472"/>
    </source>
</evidence>
<name>A0AAW9R7B6_9GAMM</name>
<dbReference type="InterPro" id="IPR002123">
    <property type="entry name" value="Plipid/glycerol_acylTrfase"/>
</dbReference>
<dbReference type="SUPFAM" id="SSF103473">
    <property type="entry name" value="MFS general substrate transporter"/>
    <property type="match status" value="1"/>
</dbReference>
<dbReference type="AlphaFoldDB" id="A0AAW9R7B6"/>
<feature type="domain" description="Phospholipid/glycerol acyltransferase" evidence="8">
    <location>
        <begin position="455"/>
        <end position="571"/>
    </location>
</feature>
<keyword evidence="2" id="KW-0813">Transport</keyword>
<dbReference type="PANTHER" id="PTHR43266:SF2">
    <property type="entry name" value="MAJOR FACILITATOR SUPERFAMILY (MFS) PROFILE DOMAIN-CONTAINING PROTEIN"/>
    <property type="match status" value="1"/>
</dbReference>
<dbReference type="SMART" id="SM00563">
    <property type="entry name" value="PlsC"/>
    <property type="match status" value="1"/>
</dbReference>
<feature type="transmembrane region" description="Helical" evidence="7">
    <location>
        <begin position="14"/>
        <end position="41"/>
    </location>
</feature>
<dbReference type="Pfam" id="PF07690">
    <property type="entry name" value="MFS_1"/>
    <property type="match status" value="1"/>
</dbReference>
<proteinExistence type="predicted"/>
<feature type="transmembrane region" description="Helical" evidence="7">
    <location>
        <begin position="333"/>
        <end position="359"/>
    </location>
</feature>
<comment type="subcellular location">
    <subcellularLocation>
        <location evidence="1">Cell membrane</location>
        <topology evidence="1">Multi-pass membrane protein</topology>
    </subcellularLocation>
</comment>
<dbReference type="Gene3D" id="1.20.1250.20">
    <property type="entry name" value="MFS general substrate transporter like domains"/>
    <property type="match status" value="1"/>
</dbReference>
<dbReference type="Pfam" id="PF01553">
    <property type="entry name" value="Acyltransferase"/>
    <property type="match status" value="1"/>
</dbReference>
<evidence type="ECO:0000313" key="9">
    <source>
        <dbReference type="EMBL" id="MEJ1249997.1"/>
    </source>
</evidence>
<evidence type="ECO:0000256" key="4">
    <source>
        <dbReference type="ARBA" id="ARBA00022692"/>
    </source>
</evidence>
<dbReference type="CDD" id="cd06173">
    <property type="entry name" value="MFS_MefA_like"/>
    <property type="match status" value="1"/>
</dbReference>
<organism evidence="9 10">
    <name type="scientific">Denitratimonas tolerans</name>
    <dbReference type="NCBI Taxonomy" id="1338420"/>
    <lineage>
        <taxon>Bacteria</taxon>
        <taxon>Pseudomonadati</taxon>
        <taxon>Pseudomonadota</taxon>
        <taxon>Gammaproteobacteria</taxon>
        <taxon>Lysobacterales</taxon>
        <taxon>Lysobacteraceae</taxon>
        <taxon>Denitratimonas</taxon>
    </lineage>
</organism>
<feature type="transmembrane region" description="Helical" evidence="7">
    <location>
        <begin position="111"/>
        <end position="131"/>
    </location>
</feature>
<feature type="transmembrane region" description="Helical" evidence="7">
    <location>
        <begin position="174"/>
        <end position="192"/>
    </location>
</feature>
<keyword evidence="6 7" id="KW-0472">Membrane</keyword>
<dbReference type="CDD" id="cd07989">
    <property type="entry name" value="LPLAT_AGPAT-like"/>
    <property type="match status" value="1"/>
</dbReference>
<evidence type="ECO:0000256" key="1">
    <source>
        <dbReference type="ARBA" id="ARBA00004651"/>
    </source>
</evidence>
<evidence type="ECO:0000256" key="7">
    <source>
        <dbReference type="SAM" id="Phobius"/>
    </source>
</evidence>
<dbReference type="PANTHER" id="PTHR43266">
    <property type="entry name" value="MACROLIDE-EFFLUX PROTEIN"/>
    <property type="match status" value="1"/>
</dbReference>
<keyword evidence="5 7" id="KW-1133">Transmembrane helix</keyword>
<feature type="transmembrane region" description="Helical" evidence="7">
    <location>
        <begin position="228"/>
        <end position="247"/>
    </location>
</feature>